<dbReference type="Pfam" id="PF07963">
    <property type="entry name" value="N_methyl"/>
    <property type="match status" value="1"/>
</dbReference>
<proteinExistence type="predicted"/>
<dbReference type="Proteomes" id="UP000662747">
    <property type="component" value="Chromosome"/>
</dbReference>
<dbReference type="Pfam" id="PF16074">
    <property type="entry name" value="PilW"/>
    <property type="match status" value="1"/>
</dbReference>
<dbReference type="EMBL" id="CP071090">
    <property type="protein sequence ID" value="QSQ19858.1"/>
    <property type="molecule type" value="Genomic_DNA"/>
</dbReference>
<name>A0ABX7NN73_9BACT</name>
<gene>
    <name evidence="1" type="ORF">JY651_31830</name>
</gene>
<dbReference type="NCBIfam" id="TIGR02532">
    <property type="entry name" value="IV_pilin_GFxxxE"/>
    <property type="match status" value="1"/>
</dbReference>
<reference evidence="1 2" key="1">
    <citation type="submission" date="2021-02" db="EMBL/GenBank/DDBJ databases">
        <title>De Novo genome assembly of isolated myxobacteria.</title>
        <authorList>
            <person name="Stevens D.C."/>
        </authorList>
    </citation>
    <scope>NUCLEOTIDE SEQUENCE [LARGE SCALE GENOMIC DNA]</scope>
    <source>
        <strain evidence="2">SCPEA02</strain>
    </source>
</reference>
<evidence type="ECO:0000313" key="2">
    <source>
        <dbReference type="Proteomes" id="UP000662747"/>
    </source>
</evidence>
<accession>A0ABX7NN73</accession>
<evidence type="ECO:0000313" key="1">
    <source>
        <dbReference type="EMBL" id="QSQ19858.1"/>
    </source>
</evidence>
<dbReference type="InterPro" id="IPR032092">
    <property type="entry name" value="PilW"/>
</dbReference>
<keyword evidence="2" id="KW-1185">Reference proteome</keyword>
<organism evidence="1 2">
    <name type="scientific">Pyxidicoccus parkwayensis</name>
    <dbReference type="NCBI Taxonomy" id="2813578"/>
    <lineage>
        <taxon>Bacteria</taxon>
        <taxon>Pseudomonadati</taxon>
        <taxon>Myxococcota</taxon>
        <taxon>Myxococcia</taxon>
        <taxon>Myxococcales</taxon>
        <taxon>Cystobacterineae</taxon>
        <taxon>Myxococcaceae</taxon>
        <taxon>Pyxidicoccus</taxon>
    </lineage>
</organism>
<protein>
    <submittedName>
        <fullName evidence="1">PilW family protein</fullName>
    </submittedName>
</protein>
<sequence length="373" mass="39214">MSMSPFRRRAASRRGMTLLETMIVVVLAAIVIAAATALLLAGGRVVHNTEHTADSHDNSRIAAESIMNLVRQAGAGAPGGLWVVRGGTPVRTNPIFGRDGTTGAGTTGNIANPDGSDDLWLVLPDPNYMGEPCSLTPGGQPSGAAVPVTKAGTGALNVNCVASLRPGALHVASNMTTAALLSNVQVVPENPSNPGQVLYDEQGVSGFSDAPEKGGFQSGDWVYPVRLVHFYLAINPTTGRNALYRAEGRVAQDALGRPYSDDGATPPLLVQDYVEDFQVSFGFDTKNLADPDQYTWSHGLAPEFAAGLRSVRVSVVATGSNPRRDSQSVAVLSADKPMDVENHTQPPAVVADGFFRSLYTRRVELPNLAAASL</sequence>
<dbReference type="PROSITE" id="PS00409">
    <property type="entry name" value="PROKAR_NTER_METHYL"/>
    <property type="match status" value="1"/>
</dbReference>
<dbReference type="RefSeq" id="WP_206721439.1">
    <property type="nucleotide sequence ID" value="NZ_CP071090.1"/>
</dbReference>
<dbReference type="InterPro" id="IPR012902">
    <property type="entry name" value="N_methyl_site"/>
</dbReference>